<dbReference type="EMBL" id="CAJHJG010005113">
    <property type="protein sequence ID" value="CAD6947647.1"/>
    <property type="molecule type" value="Genomic_DNA"/>
</dbReference>
<feature type="compositionally biased region" description="Polar residues" evidence="9">
    <location>
        <begin position="239"/>
        <end position="275"/>
    </location>
</feature>
<dbReference type="Pfam" id="PF00551">
    <property type="entry name" value="Formyl_trans_N"/>
    <property type="match status" value="1"/>
</dbReference>
<reference evidence="11" key="3">
    <citation type="submission" date="2020-10" db="EMBL/GenBank/DDBJ databases">
        <authorList>
            <person name="Sedaghatjoo S."/>
        </authorList>
    </citation>
    <scope>NUCLEOTIDE SEQUENCE</scope>
    <source>
        <strain evidence="11">AZH3</strain>
    </source>
</reference>
<evidence type="ECO:0000313" key="13">
    <source>
        <dbReference type="Proteomes" id="UP000077671"/>
    </source>
</evidence>
<reference evidence="12" key="2">
    <citation type="journal article" date="2019" name="IMA Fungus">
        <title>Genome sequencing and comparison of five Tilletia species to identify candidate genes for the detection of regulated species infecting wheat.</title>
        <authorList>
            <person name="Nguyen H.D.T."/>
            <person name="Sultana T."/>
            <person name="Kesanakurti P."/>
            <person name="Hambleton S."/>
        </authorList>
    </citation>
    <scope>NUCLEOTIDE SEQUENCE</scope>
    <source>
        <strain evidence="12">DAOMC 238032</strain>
    </source>
</reference>
<dbReference type="GO" id="GO:0004644">
    <property type="term" value="F:phosphoribosylglycinamide formyltransferase activity"/>
    <property type="evidence" value="ECO:0007669"/>
    <property type="project" value="UniProtKB-EC"/>
</dbReference>
<evidence type="ECO:0000256" key="6">
    <source>
        <dbReference type="ARBA" id="ARBA00041324"/>
    </source>
</evidence>
<keyword evidence="3" id="KW-0808">Transferase</keyword>
<comment type="pathway">
    <text evidence="1">Purine metabolism; IMP biosynthesis via de novo pathway; N(2)-formyl-N(1)-(5-phospho-D-ribosyl)glycinamide from N(1)-(5-phospho-D-ribosyl)glycinamide (10-formyl THF route): step 1/1.</text>
</comment>
<dbReference type="InterPro" id="IPR036477">
    <property type="entry name" value="Formyl_transf_N_sf"/>
</dbReference>
<evidence type="ECO:0000256" key="3">
    <source>
        <dbReference type="ARBA" id="ARBA00022679"/>
    </source>
</evidence>
<dbReference type="InterPro" id="IPR002376">
    <property type="entry name" value="Formyl_transf_N"/>
</dbReference>
<feature type="region of interest" description="Disordered" evidence="9">
    <location>
        <begin position="293"/>
        <end position="335"/>
    </location>
</feature>
<dbReference type="Proteomes" id="UP000077671">
    <property type="component" value="Unassembled WGS sequence"/>
</dbReference>
<dbReference type="PANTHER" id="PTHR43369">
    <property type="entry name" value="PHOSPHORIBOSYLGLYCINAMIDE FORMYLTRANSFERASE"/>
    <property type="match status" value="1"/>
</dbReference>
<dbReference type="Proteomes" id="UP000836402">
    <property type="component" value="Unassembled WGS sequence"/>
</dbReference>
<comment type="caution">
    <text evidence="12">The sequence shown here is derived from an EMBL/GenBank/DDBJ whole genome shotgun (WGS) entry which is preliminary data.</text>
</comment>
<proteinExistence type="inferred from homology"/>
<accession>A0A8T8STP7</accession>
<feature type="domain" description="Formyl transferase N-terminal" evidence="10">
    <location>
        <begin position="2"/>
        <end position="198"/>
    </location>
</feature>
<dbReference type="AlphaFoldDB" id="A0A8T8STP7"/>
<dbReference type="Gene3D" id="3.40.20.10">
    <property type="entry name" value="Severin"/>
    <property type="match status" value="1"/>
</dbReference>
<dbReference type="EC" id="2.1.2.2" evidence="2"/>
<dbReference type="SUPFAM" id="SSF53328">
    <property type="entry name" value="Formyltransferase"/>
    <property type="match status" value="1"/>
</dbReference>
<protein>
    <recommendedName>
        <fullName evidence="2">phosphoribosylglycinamide formyltransferase 1</fullName>
        <ecNumber evidence="2">2.1.2.2</ecNumber>
    </recommendedName>
    <alternativeName>
        <fullName evidence="7">5'-phosphoribosylglycinamide transformylase</fullName>
    </alternativeName>
    <alternativeName>
        <fullName evidence="6">GAR transformylase</fullName>
    </alternativeName>
</protein>
<evidence type="ECO:0000256" key="4">
    <source>
        <dbReference type="ARBA" id="ARBA00022755"/>
    </source>
</evidence>
<dbReference type="Gene3D" id="3.40.50.170">
    <property type="entry name" value="Formyl transferase, N-terminal domain"/>
    <property type="match status" value="1"/>
</dbReference>
<evidence type="ECO:0000313" key="11">
    <source>
        <dbReference type="EMBL" id="CAD6947647.1"/>
    </source>
</evidence>
<dbReference type="GO" id="GO:0006189">
    <property type="term" value="P:'de novo' IMP biosynthetic process"/>
    <property type="evidence" value="ECO:0007669"/>
    <property type="project" value="TreeGrafter"/>
</dbReference>
<evidence type="ECO:0000256" key="7">
    <source>
        <dbReference type="ARBA" id="ARBA00041682"/>
    </source>
</evidence>
<feature type="non-terminal residue" evidence="12">
    <location>
        <position position="1"/>
    </location>
</feature>
<evidence type="ECO:0000256" key="9">
    <source>
        <dbReference type="SAM" id="MobiDB-lite"/>
    </source>
</evidence>
<dbReference type="PROSITE" id="PS00373">
    <property type="entry name" value="GART"/>
    <property type="match status" value="1"/>
</dbReference>
<keyword evidence="14" id="KW-1185">Reference proteome</keyword>
<feature type="region of interest" description="Disordered" evidence="9">
    <location>
        <begin position="208"/>
        <end position="275"/>
    </location>
</feature>
<dbReference type="InterPro" id="IPR029006">
    <property type="entry name" value="ADF-H/Gelsolin-like_dom_sf"/>
</dbReference>
<dbReference type="GO" id="GO:0005737">
    <property type="term" value="C:cytoplasm"/>
    <property type="evidence" value="ECO:0007669"/>
    <property type="project" value="TreeGrafter"/>
</dbReference>
<sequence>SNFQALIDATIPSLRTSGQPQIPYAQIVGVISNRKAAFGLERARVADPPIPAQVFSLKSFREANPGQGRDEYDEKLAGICGAFAPDVVVLAGFMHIVSVRFLNVLGHASVGSNAPAVPIINLHPALPGQSDGARAIERAFEAWKRGEVAHTGVMVHEVIAEVDRGAPVLVETVDMGGVHTLAQLEEKIHQVEHRLIVEGTRKVLDRPVVPGGAAAAGNSTTAGTNNGGNVPGSPRVGSGTHSSPNTSHDSTTTSATPTSWDQARPSNSKRISLQSTSKRQSLLFSSITGASFASGSASGSPTIGFGTGAKTPSSGSATPKGPTSNPIQDEGPPCKVDIPSLVSSVSTFRAKEVQATVPGSGLGYTVSVEVLAIAADGSTSVLPHGEARTLYDGEVLAVVHRTKSSSSPPSSSTTRTRIFVRIGAAVHRAWKEGRRGDKVRELARRCNVGEGEVVEVVQGGETPELAAVLAGGGGDAPGLVGVAELVCREGVRPAVGGGAVGGDGGSVMFVVRRVGPAVMIDQVPLATSCLCSSQSAVASLLNDVFIWHGRGSAPTQRAAAERFALSSLAGGDVSRLQRPNEEGHEDDQFSMFFDLRGDKGYASAWYHRHLPELDAGRAIPVLVELRNSSSGEGPAQPKIGSSAALDLEDPRMGVCVLDLGLEIYVVVPAAARGHKTYIAAALDVADALAAATAAQTQRTIPVHVVVLPGCLPRDLRAMLRGGGGGGAAGNKGQQLNVWESGEARAQLGKAVREFGAAEVADVTCLPVGVSPEDL</sequence>
<gene>
    <name evidence="12" type="ORF">A4X03_0g6714</name>
    <name evidence="11" type="ORF">JKIAZH3_G1026</name>
</gene>
<comment type="catalytic activity">
    <reaction evidence="8">
        <text>N(1)-(5-phospho-beta-D-ribosyl)glycinamide + (6R)-10-formyltetrahydrofolate = N(2)-formyl-N(1)-(5-phospho-beta-D-ribosyl)glycinamide + (6S)-5,6,7,8-tetrahydrofolate + H(+)</text>
        <dbReference type="Rhea" id="RHEA:15053"/>
        <dbReference type="ChEBI" id="CHEBI:15378"/>
        <dbReference type="ChEBI" id="CHEBI:57453"/>
        <dbReference type="ChEBI" id="CHEBI:143788"/>
        <dbReference type="ChEBI" id="CHEBI:147286"/>
        <dbReference type="ChEBI" id="CHEBI:195366"/>
        <dbReference type="EC" id="2.1.2.2"/>
    </reaction>
</comment>
<feature type="compositionally biased region" description="Low complexity" evidence="9">
    <location>
        <begin position="211"/>
        <end position="224"/>
    </location>
</feature>
<dbReference type="InterPro" id="IPR001555">
    <property type="entry name" value="GART_AS"/>
</dbReference>
<evidence type="ECO:0000313" key="12">
    <source>
        <dbReference type="EMBL" id="KAE8248733.1"/>
    </source>
</evidence>
<dbReference type="EMBL" id="LWDD02001367">
    <property type="protein sequence ID" value="KAE8248733.1"/>
    <property type="molecule type" value="Genomic_DNA"/>
</dbReference>
<organism evidence="12 13">
    <name type="scientific">Tilletia caries</name>
    <name type="common">wheat bunt fungus</name>
    <dbReference type="NCBI Taxonomy" id="13290"/>
    <lineage>
        <taxon>Eukaryota</taxon>
        <taxon>Fungi</taxon>
        <taxon>Dikarya</taxon>
        <taxon>Basidiomycota</taxon>
        <taxon>Ustilaginomycotina</taxon>
        <taxon>Exobasidiomycetes</taxon>
        <taxon>Tilletiales</taxon>
        <taxon>Tilletiaceae</taxon>
        <taxon>Tilletia</taxon>
    </lineage>
</organism>
<evidence type="ECO:0000256" key="2">
    <source>
        <dbReference type="ARBA" id="ARBA00012254"/>
    </source>
</evidence>
<dbReference type="PANTHER" id="PTHR43369:SF2">
    <property type="entry name" value="PHOSPHORIBOSYLGLYCINAMIDE FORMYLTRANSFERASE"/>
    <property type="match status" value="1"/>
</dbReference>
<dbReference type="SUPFAM" id="SSF55753">
    <property type="entry name" value="Actin depolymerizing proteins"/>
    <property type="match status" value="1"/>
</dbReference>
<reference evidence="12" key="1">
    <citation type="submission" date="2016-04" db="EMBL/GenBank/DDBJ databases">
        <authorList>
            <person name="Nguyen H.D."/>
            <person name="Kesanakurti P."/>
            <person name="Cullis J."/>
            <person name="Levesque C.A."/>
            <person name="Hambleton S."/>
        </authorList>
    </citation>
    <scope>NUCLEOTIDE SEQUENCE</scope>
    <source>
        <strain evidence="12">DAOMC 238032</strain>
    </source>
</reference>
<comment type="similarity">
    <text evidence="5">Belongs to the GART family.</text>
</comment>
<evidence type="ECO:0000256" key="5">
    <source>
        <dbReference type="ARBA" id="ARBA00038440"/>
    </source>
</evidence>
<feature type="compositionally biased region" description="Polar residues" evidence="9">
    <location>
        <begin position="310"/>
        <end position="327"/>
    </location>
</feature>
<keyword evidence="4" id="KW-0658">Purine biosynthesis</keyword>
<name>A0A8T8STP7_9BASI</name>
<evidence type="ECO:0000256" key="1">
    <source>
        <dbReference type="ARBA" id="ARBA00005054"/>
    </source>
</evidence>
<evidence type="ECO:0000256" key="8">
    <source>
        <dbReference type="ARBA" id="ARBA00047664"/>
    </source>
</evidence>
<evidence type="ECO:0000313" key="14">
    <source>
        <dbReference type="Proteomes" id="UP000836402"/>
    </source>
</evidence>
<evidence type="ECO:0000259" key="10">
    <source>
        <dbReference type="Pfam" id="PF00551"/>
    </source>
</evidence>